<proteinExistence type="inferred from homology"/>
<dbReference type="Pfam" id="PF00561">
    <property type="entry name" value="Abhydrolase_1"/>
    <property type="match status" value="1"/>
</dbReference>
<comment type="caution">
    <text evidence="2">Lacks conserved residue(s) required for the propagation of feature annotation.</text>
</comment>
<comment type="pathway">
    <text evidence="2">Amino-acid biosynthesis; L-methionine biosynthesis via de novo pathway; O-acetyl-L-homoserine from L-homoserine: step 1/1.</text>
</comment>
<comment type="function">
    <text evidence="2">Transfers an acetyl group from acetyl-CoA to L-homoserine, forming acetyl-L-homoserine.</text>
</comment>
<feature type="domain" description="AB hydrolase-1" evidence="3">
    <location>
        <begin position="28"/>
        <end position="315"/>
    </location>
</feature>
<dbReference type="PIRSF" id="PIRSF000443">
    <property type="entry name" value="Homoser_Ac_trans"/>
    <property type="match status" value="1"/>
</dbReference>
<dbReference type="Proteomes" id="UP001430796">
    <property type="component" value="Unassembled WGS sequence"/>
</dbReference>
<feature type="active site" description="Nucleophile" evidence="2">
    <location>
        <position position="123"/>
    </location>
</feature>
<reference evidence="4 5" key="3">
    <citation type="submission" date="2022-01" db="EMBL/GenBank/DDBJ databases">
        <authorList>
            <person name="Zhou L.Y."/>
        </authorList>
    </citation>
    <scope>NUCLEOTIDE SEQUENCE [LARGE SCALE GENOMIC DNA]</scope>
    <source>
        <strain evidence="4 5">TLK-CK17</strain>
    </source>
</reference>
<gene>
    <name evidence="4" type="primary">metX</name>
    <name evidence="2" type="synonym">metXA</name>
    <name evidence="4" type="ORF">L3V18_11155</name>
</gene>
<name>A0ABS9HTX4_9GAMM</name>
<dbReference type="EMBL" id="JAKJPO010000005">
    <property type="protein sequence ID" value="MCF7222339.1"/>
    <property type="molecule type" value="Genomic_DNA"/>
</dbReference>
<dbReference type="SUPFAM" id="SSF53474">
    <property type="entry name" value="alpha/beta-Hydrolases"/>
    <property type="match status" value="1"/>
</dbReference>
<feature type="binding site" evidence="2">
    <location>
        <position position="192"/>
    </location>
    <ligand>
        <name>substrate</name>
    </ligand>
</feature>
<keyword evidence="5" id="KW-1185">Reference proteome</keyword>
<comment type="similarity">
    <text evidence="2">Belongs to the AB hydrolase superfamily. MetX family.</text>
</comment>
<dbReference type="PANTHER" id="PTHR32268:SF11">
    <property type="entry name" value="HOMOSERINE O-ACETYLTRANSFERASE"/>
    <property type="match status" value="1"/>
</dbReference>
<dbReference type="HAMAP" id="MF_00296">
    <property type="entry name" value="MetX_acyltransf"/>
    <property type="match status" value="1"/>
</dbReference>
<dbReference type="InterPro" id="IPR029058">
    <property type="entry name" value="AB_hydrolase_fold"/>
</dbReference>
<feature type="active site" evidence="2">
    <location>
        <position position="288"/>
    </location>
</feature>
<accession>A0ABS9HTX4</accession>
<evidence type="ECO:0000259" key="3">
    <source>
        <dbReference type="Pfam" id="PF00561"/>
    </source>
</evidence>
<keyword evidence="2" id="KW-0486">Methionine biosynthesis</keyword>
<feature type="binding site" evidence="2">
    <location>
        <position position="318"/>
    </location>
    <ligand>
        <name>substrate</name>
    </ligand>
</feature>
<evidence type="ECO:0000256" key="1">
    <source>
        <dbReference type="ARBA" id="ARBA00022679"/>
    </source>
</evidence>
<keyword evidence="1 2" id="KW-0808">Transferase</keyword>
<reference evidence="5" key="1">
    <citation type="submission" date="2022-01" db="EMBL/GenBank/DDBJ databases">
        <title>Lysobacter chinensis sp. nov., a bacterium isolated from cow dung compost.</title>
        <authorList>
            <person name="Zhou L.Y."/>
        </authorList>
    </citation>
    <scope>NUCLEOTIDE SEQUENCE [LARGE SCALE GENOMIC DNA]</scope>
    <source>
        <strain evidence="5">TLK-CK17</strain>
    </source>
</reference>
<evidence type="ECO:0000256" key="2">
    <source>
        <dbReference type="HAMAP-Rule" id="MF_00296"/>
    </source>
</evidence>
<keyword evidence="2 4" id="KW-0012">Acyltransferase</keyword>
<comment type="caution">
    <text evidence="4">The sequence shown here is derived from an EMBL/GenBank/DDBJ whole genome shotgun (WGS) entry which is preliminary data.</text>
</comment>
<comment type="subunit">
    <text evidence="2">Homodimer.</text>
</comment>
<organism evidence="4 5">
    <name type="scientific">Marilutibacter chinensis</name>
    <dbReference type="NCBI Taxonomy" id="2912247"/>
    <lineage>
        <taxon>Bacteria</taxon>
        <taxon>Pseudomonadati</taxon>
        <taxon>Pseudomonadota</taxon>
        <taxon>Gammaproteobacteria</taxon>
        <taxon>Lysobacterales</taxon>
        <taxon>Lysobacteraceae</taxon>
        <taxon>Marilutibacter</taxon>
    </lineage>
</organism>
<comment type="subcellular location">
    <subcellularLocation>
        <location evidence="2">Cytoplasm</location>
    </subcellularLocation>
</comment>
<dbReference type="NCBIfam" id="NF001209">
    <property type="entry name" value="PRK00175.1"/>
    <property type="match status" value="1"/>
</dbReference>
<evidence type="ECO:0000313" key="4">
    <source>
        <dbReference type="EMBL" id="MCF7222339.1"/>
    </source>
</evidence>
<dbReference type="Gene3D" id="3.40.50.1820">
    <property type="entry name" value="alpha/beta hydrolase"/>
    <property type="match status" value="1"/>
</dbReference>
<sequence>MALELGGMLPTYSLAYRTWGRLSEDADNAVVVCHALTGASDADVWWKDLFGEGKALDPCKDFIVCSNSLGSCYGSTGPTTLHPDGKRWGARFPKITIRDQVHAQMALADALGIRRIRLVVGGSMGGLQVLEWALLDQDRVESIAVVAASALHSSWCIAWSATQRMSIHSDPGFSNGDYAVEAPPRKGLGIARAIAMATYRSHGSLGMRYGRITGIEAFGSNAKAPKEFAVRNWVAHHAESFADRFDANSYLTLIDAMDTHDVGRGRGGVDAALAGVKVPALVISIDSDALYVPAEQACLFEGIPDARLVEITSLHGHDGFLIDAARLEPAIREFRDDLSSRARGDTFISRETASYA</sequence>
<evidence type="ECO:0000313" key="5">
    <source>
        <dbReference type="Proteomes" id="UP001430796"/>
    </source>
</evidence>
<dbReference type="GO" id="GO:0004414">
    <property type="term" value="F:homoserine O-acetyltransferase activity"/>
    <property type="evidence" value="ECO:0007669"/>
    <property type="project" value="UniProtKB-EC"/>
</dbReference>
<dbReference type="EC" id="2.3.1.31" evidence="2"/>
<feature type="active site" evidence="2">
    <location>
        <position position="317"/>
    </location>
</feature>
<dbReference type="PANTHER" id="PTHR32268">
    <property type="entry name" value="HOMOSERINE O-ACETYLTRANSFERASE"/>
    <property type="match status" value="1"/>
</dbReference>
<dbReference type="InterPro" id="IPR000073">
    <property type="entry name" value="AB_hydrolase_1"/>
</dbReference>
<comment type="catalytic activity">
    <reaction evidence="2">
        <text>L-homoserine + acetyl-CoA = O-acetyl-L-homoserine + CoA</text>
        <dbReference type="Rhea" id="RHEA:13701"/>
        <dbReference type="ChEBI" id="CHEBI:57287"/>
        <dbReference type="ChEBI" id="CHEBI:57288"/>
        <dbReference type="ChEBI" id="CHEBI:57476"/>
        <dbReference type="ChEBI" id="CHEBI:57716"/>
        <dbReference type="EC" id="2.3.1.31"/>
    </reaction>
</comment>
<protein>
    <recommendedName>
        <fullName evidence="2">Homoserine O-acetyltransferase</fullName>
        <shortName evidence="2">HAT</shortName>
        <ecNumber evidence="2">2.3.1.31</ecNumber>
    </recommendedName>
    <alternativeName>
        <fullName evidence="2">Homoserine transacetylase</fullName>
        <shortName evidence="2">HTA</shortName>
    </alternativeName>
</protein>
<dbReference type="NCBIfam" id="TIGR01392">
    <property type="entry name" value="homoserO_Ac_trn"/>
    <property type="match status" value="1"/>
</dbReference>
<reference evidence="4 5" key="2">
    <citation type="submission" date="2022-01" db="EMBL/GenBank/DDBJ databases">
        <title>Lysobacter chinensis sp. nov., a bacterium isolated from cow dung compost.</title>
        <authorList>
            <person name="Liu Y."/>
        </authorList>
    </citation>
    <scope>NUCLEOTIDE SEQUENCE [LARGE SCALE GENOMIC DNA]</scope>
    <source>
        <strain evidence="4 5">TLK-CK17</strain>
    </source>
</reference>
<dbReference type="InterPro" id="IPR008220">
    <property type="entry name" value="HAT_MetX-like"/>
</dbReference>
<keyword evidence="2" id="KW-0963">Cytoplasm</keyword>
<keyword evidence="2" id="KW-0028">Amino-acid biosynthesis</keyword>